<dbReference type="SUPFAM" id="SSF52374">
    <property type="entry name" value="Nucleotidylyl transferase"/>
    <property type="match status" value="1"/>
</dbReference>
<dbReference type="GO" id="GO:0005829">
    <property type="term" value="C:cytosol"/>
    <property type="evidence" value="ECO:0007669"/>
    <property type="project" value="TreeGrafter"/>
</dbReference>
<evidence type="ECO:0000256" key="4">
    <source>
        <dbReference type="ARBA" id="ARBA00022840"/>
    </source>
</evidence>
<comment type="subunit">
    <text evidence="8">Homodimer.</text>
</comment>
<dbReference type="HAMAP" id="MF_00140_B">
    <property type="entry name" value="Trp_tRNA_synth_B"/>
    <property type="match status" value="1"/>
</dbReference>
<evidence type="ECO:0000256" key="2">
    <source>
        <dbReference type="ARBA" id="ARBA00022598"/>
    </source>
</evidence>
<protein>
    <recommendedName>
        <fullName evidence="8">Tryptophan--tRNA ligase</fullName>
        <ecNumber evidence="8">6.1.1.2</ecNumber>
    </recommendedName>
    <alternativeName>
        <fullName evidence="8">Tryptophanyl-tRNA synthetase</fullName>
        <shortName evidence="8">TrpRS</shortName>
    </alternativeName>
</protein>
<gene>
    <name evidence="8" type="primary">trpS</name>
    <name evidence="10" type="ORF">SAMN05421743_10151</name>
</gene>
<reference evidence="10 11" key="1">
    <citation type="submission" date="2016-10" db="EMBL/GenBank/DDBJ databases">
        <authorList>
            <person name="de Groot N.N."/>
        </authorList>
    </citation>
    <scope>NUCLEOTIDE SEQUENCE [LARGE SCALE GENOMIC DNA]</scope>
    <source>
        <strain evidence="10 11">CCM7597</strain>
    </source>
</reference>
<comment type="similarity">
    <text evidence="1 8 9">Belongs to the class-I aminoacyl-tRNA synthetase family.</text>
</comment>
<dbReference type="GO" id="GO:0005524">
    <property type="term" value="F:ATP binding"/>
    <property type="evidence" value="ECO:0007669"/>
    <property type="project" value="UniProtKB-UniRule"/>
</dbReference>
<dbReference type="PANTHER" id="PTHR43766">
    <property type="entry name" value="TRYPTOPHAN--TRNA LIGASE, MITOCHONDRIAL"/>
    <property type="match status" value="1"/>
</dbReference>
<feature type="binding site" evidence="8">
    <location>
        <position position="132"/>
    </location>
    <ligand>
        <name>L-tryptophan</name>
        <dbReference type="ChEBI" id="CHEBI:57912"/>
    </ligand>
</feature>
<evidence type="ECO:0000256" key="7">
    <source>
        <dbReference type="ARBA" id="ARBA00049929"/>
    </source>
</evidence>
<name>A0A1H3VJK1_9BACI</name>
<keyword evidence="6 8" id="KW-0030">Aminoacyl-tRNA synthetase</keyword>
<evidence type="ECO:0000256" key="5">
    <source>
        <dbReference type="ARBA" id="ARBA00022917"/>
    </source>
</evidence>
<dbReference type="EMBL" id="FNQR01000001">
    <property type="protein sequence ID" value="SDZ74967.1"/>
    <property type="molecule type" value="Genomic_DNA"/>
</dbReference>
<accession>A0A1H3VJK1</accession>
<feature type="short sequence motif" description="'KMSKS' region" evidence="8">
    <location>
        <begin position="192"/>
        <end position="196"/>
    </location>
</feature>
<dbReference type="RefSeq" id="WP_093041914.1">
    <property type="nucleotide sequence ID" value="NZ_FNQR01000001.1"/>
</dbReference>
<dbReference type="InterPro" id="IPR050203">
    <property type="entry name" value="Trp-tRNA_synthetase"/>
</dbReference>
<dbReference type="NCBIfam" id="TIGR00233">
    <property type="entry name" value="trpS"/>
    <property type="match status" value="1"/>
</dbReference>
<proteinExistence type="inferred from homology"/>
<evidence type="ECO:0000256" key="1">
    <source>
        <dbReference type="ARBA" id="ARBA00005594"/>
    </source>
</evidence>
<feature type="binding site" evidence="8">
    <location>
        <begin position="9"/>
        <end position="11"/>
    </location>
    <ligand>
        <name>ATP</name>
        <dbReference type="ChEBI" id="CHEBI:30616"/>
    </ligand>
</feature>
<keyword evidence="5 8" id="KW-0648">Protein biosynthesis</keyword>
<comment type="catalytic activity">
    <reaction evidence="7 8">
        <text>tRNA(Trp) + L-tryptophan + ATP = L-tryptophyl-tRNA(Trp) + AMP + diphosphate + H(+)</text>
        <dbReference type="Rhea" id="RHEA:24080"/>
        <dbReference type="Rhea" id="RHEA-COMP:9671"/>
        <dbReference type="Rhea" id="RHEA-COMP:9705"/>
        <dbReference type="ChEBI" id="CHEBI:15378"/>
        <dbReference type="ChEBI" id="CHEBI:30616"/>
        <dbReference type="ChEBI" id="CHEBI:33019"/>
        <dbReference type="ChEBI" id="CHEBI:57912"/>
        <dbReference type="ChEBI" id="CHEBI:78442"/>
        <dbReference type="ChEBI" id="CHEBI:78535"/>
        <dbReference type="ChEBI" id="CHEBI:456215"/>
        <dbReference type="EC" id="6.1.1.2"/>
    </reaction>
</comment>
<dbReference type="PANTHER" id="PTHR43766:SF1">
    <property type="entry name" value="TRYPTOPHAN--TRNA LIGASE, MITOCHONDRIAL"/>
    <property type="match status" value="1"/>
</dbReference>
<organism evidence="10 11">
    <name type="scientific">Thalassobacillus cyri</name>
    <dbReference type="NCBI Taxonomy" id="571932"/>
    <lineage>
        <taxon>Bacteria</taxon>
        <taxon>Bacillati</taxon>
        <taxon>Bacillota</taxon>
        <taxon>Bacilli</taxon>
        <taxon>Bacillales</taxon>
        <taxon>Bacillaceae</taxon>
        <taxon>Thalassobacillus</taxon>
    </lineage>
</organism>
<keyword evidence="8" id="KW-0963">Cytoplasm</keyword>
<keyword evidence="2 8" id="KW-0436">Ligase</keyword>
<dbReference type="OrthoDB" id="9801042at2"/>
<dbReference type="InterPro" id="IPR001412">
    <property type="entry name" value="aa-tRNA-synth_I_CS"/>
</dbReference>
<dbReference type="InterPro" id="IPR002306">
    <property type="entry name" value="Trp-tRNA-ligase"/>
</dbReference>
<dbReference type="EC" id="6.1.1.2" evidence="8"/>
<dbReference type="Pfam" id="PF00579">
    <property type="entry name" value="tRNA-synt_1b"/>
    <property type="match status" value="1"/>
</dbReference>
<dbReference type="PROSITE" id="PS00178">
    <property type="entry name" value="AA_TRNA_LIGASE_I"/>
    <property type="match status" value="1"/>
</dbReference>
<dbReference type="STRING" id="571932.SAMN05421743_10151"/>
<comment type="subcellular location">
    <subcellularLocation>
        <location evidence="8">Cytoplasm</location>
    </subcellularLocation>
</comment>
<keyword evidence="4 8" id="KW-0067">ATP-binding</keyword>
<evidence type="ECO:0000313" key="10">
    <source>
        <dbReference type="EMBL" id="SDZ74967.1"/>
    </source>
</evidence>
<dbReference type="FunFam" id="1.10.240.10:FF:000002">
    <property type="entry name" value="Tryptophan--tRNA ligase"/>
    <property type="match status" value="1"/>
</dbReference>
<evidence type="ECO:0000256" key="6">
    <source>
        <dbReference type="ARBA" id="ARBA00023146"/>
    </source>
</evidence>
<dbReference type="PRINTS" id="PR01039">
    <property type="entry name" value="TRNASYNTHTRP"/>
</dbReference>
<dbReference type="InterPro" id="IPR024109">
    <property type="entry name" value="Trp-tRNA-ligase_bac-type"/>
</dbReference>
<dbReference type="Gene3D" id="1.10.240.10">
    <property type="entry name" value="Tyrosyl-Transfer RNA Synthetase"/>
    <property type="match status" value="1"/>
</dbReference>
<keyword evidence="3 8" id="KW-0547">Nucleotide-binding</keyword>
<feature type="binding site" evidence="8">
    <location>
        <position position="183"/>
    </location>
    <ligand>
        <name>ATP</name>
        <dbReference type="ChEBI" id="CHEBI:30616"/>
    </ligand>
</feature>
<dbReference type="AlphaFoldDB" id="A0A1H3VJK1"/>
<dbReference type="GO" id="GO:0004830">
    <property type="term" value="F:tryptophan-tRNA ligase activity"/>
    <property type="evidence" value="ECO:0007669"/>
    <property type="project" value="UniProtKB-UniRule"/>
</dbReference>
<dbReference type="InterPro" id="IPR014729">
    <property type="entry name" value="Rossmann-like_a/b/a_fold"/>
</dbReference>
<feature type="binding site" evidence="8">
    <location>
        <begin position="17"/>
        <end position="18"/>
    </location>
    <ligand>
        <name>ATP</name>
        <dbReference type="ChEBI" id="CHEBI:30616"/>
    </ligand>
</feature>
<evidence type="ECO:0000256" key="8">
    <source>
        <dbReference type="HAMAP-Rule" id="MF_00140"/>
    </source>
</evidence>
<feature type="short sequence motif" description="'HIGH' region" evidence="8">
    <location>
        <begin position="10"/>
        <end position="18"/>
    </location>
</feature>
<dbReference type="Gene3D" id="3.40.50.620">
    <property type="entry name" value="HUPs"/>
    <property type="match status" value="1"/>
</dbReference>
<comment type="function">
    <text evidence="8">Catalyzes the attachment of tryptophan to tRNA(Trp).</text>
</comment>
<feature type="binding site" evidence="8">
    <location>
        <begin position="144"/>
        <end position="146"/>
    </location>
    <ligand>
        <name>ATP</name>
        <dbReference type="ChEBI" id="CHEBI:30616"/>
    </ligand>
</feature>
<keyword evidence="11" id="KW-1185">Reference proteome</keyword>
<evidence type="ECO:0000256" key="3">
    <source>
        <dbReference type="ARBA" id="ARBA00022741"/>
    </source>
</evidence>
<evidence type="ECO:0000313" key="11">
    <source>
        <dbReference type="Proteomes" id="UP000198584"/>
    </source>
</evidence>
<feature type="binding site" evidence="8">
    <location>
        <begin position="192"/>
        <end position="196"/>
    </location>
    <ligand>
        <name>ATP</name>
        <dbReference type="ChEBI" id="CHEBI:30616"/>
    </ligand>
</feature>
<dbReference type="CDD" id="cd00806">
    <property type="entry name" value="TrpRS_core"/>
    <property type="match status" value="1"/>
</dbReference>
<evidence type="ECO:0000256" key="9">
    <source>
        <dbReference type="RuleBase" id="RU363036"/>
    </source>
</evidence>
<dbReference type="InterPro" id="IPR002305">
    <property type="entry name" value="aa-tRNA-synth_Ic"/>
</dbReference>
<sequence>MKTIFSGIQPSGTLTLGNYLGAMKHFVELQEENHCYFCVVDEHAITVPQDRLKLRDNIRSLAALYLASGIDPEKSTLFIQSEVPAHTQLGWMLQCVSYIGELERMTQFKDKSQGKEAVSSGLLTYPPLMAADILLYKTDIVPVGEDQKQHLELTRNLAERFNNKYNDIFTVPEVSIPKVGARIMSLQDPTRKMSKSDENQKAYISMLDEPKKIEKKIKSAVTDSEGIVKYDKENKPGISNLLTIYSTCTGETVEALEAKYEGKGYGEFKQDVANAVIQTLSPIQERYHQLFESEELDDVLDNGAERANQAAEKMLRKAKKAMGLGRVRKKKK</sequence>
<dbReference type="GO" id="GO:0006436">
    <property type="term" value="P:tryptophanyl-tRNA aminoacylation"/>
    <property type="evidence" value="ECO:0007669"/>
    <property type="project" value="UniProtKB-UniRule"/>
</dbReference>
<dbReference type="Proteomes" id="UP000198584">
    <property type="component" value="Unassembled WGS sequence"/>
</dbReference>